<evidence type="ECO:0000259" key="4">
    <source>
        <dbReference type="SMART" id="SM00822"/>
    </source>
</evidence>
<evidence type="ECO:0000256" key="1">
    <source>
        <dbReference type="ARBA" id="ARBA00006484"/>
    </source>
</evidence>
<accession>A0ABP4VV30</accession>
<dbReference type="PRINTS" id="PR00080">
    <property type="entry name" value="SDRFAMILY"/>
</dbReference>
<dbReference type="Proteomes" id="UP001500655">
    <property type="component" value="Unassembled WGS sequence"/>
</dbReference>
<dbReference type="InterPro" id="IPR051687">
    <property type="entry name" value="Peroxisomal_Beta-Oxidation"/>
</dbReference>
<reference evidence="6" key="1">
    <citation type="journal article" date="2019" name="Int. J. Syst. Evol. Microbiol.">
        <title>The Global Catalogue of Microorganisms (GCM) 10K type strain sequencing project: providing services to taxonomists for standard genome sequencing and annotation.</title>
        <authorList>
            <consortium name="The Broad Institute Genomics Platform"/>
            <consortium name="The Broad Institute Genome Sequencing Center for Infectious Disease"/>
            <person name="Wu L."/>
            <person name="Ma J."/>
        </authorList>
    </citation>
    <scope>NUCLEOTIDE SEQUENCE [LARGE SCALE GENOMIC DNA]</scope>
    <source>
        <strain evidence="6">JCM 13249</strain>
    </source>
</reference>
<keyword evidence="2" id="KW-0560">Oxidoreductase</keyword>
<dbReference type="Pfam" id="PF00106">
    <property type="entry name" value="adh_short"/>
    <property type="match status" value="1"/>
</dbReference>
<dbReference type="InterPro" id="IPR057326">
    <property type="entry name" value="KR_dom"/>
</dbReference>
<dbReference type="SMART" id="SM00822">
    <property type="entry name" value="PKS_KR"/>
    <property type="match status" value="1"/>
</dbReference>
<dbReference type="PANTHER" id="PTHR45024:SF2">
    <property type="entry name" value="SCP2 DOMAIN-CONTAINING PROTEIN"/>
    <property type="match status" value="1"/>
</dbReference>
<comment type="similarity">
    <text evidence="1 3">Belongs to the short-chain dehydrogenases/reductases (SDR) family.</text>
</comment>
<evidence type="ECO:0000256" key="2">
    <source>
        <dbReference type="ARBA" id="ARBA00023002"/>
    </source>
</evidence>
<name>A0ABP4VV30_9ACTN</name>
<dbReference type="PANTHER" id="PTHR45024">
    <property type="entry name" value="DEHYDROGENASES, SHORT CHAIN"/>
    <property type="match status" value="1"/>
</dbReference>
<evidence type="ECO:0000256" key="3">
    <source>
        <dbReference type="RuleBase" id="RU000363"/>
    </source>
</evidence>
<gene>
    <name evidence="5" type="ORF">GCM10009681_07010</name>
</gene>
<protein>
    <submittedName>
        <fullName evidence="5">SDR family oxidoreductase</fullName>
    </submittedName>
</protein>
<feature type="domain" description="Ketoreductase" evidence="4">
    <location>
        <begin position="14"/>
        <end position="216"/>
    </location>
</feature>
<evidence type="ECO:0000313" key="6">
    <source>
        <dbReference type="Proteomes" id="UP001500655"/>
    </source>
</evidence>
<sequence length="318" mass="33813">MERRSPMERRCVGKVVIVTGAGRGIGRGEALEFARHGARVVVNDYGVDVHGQGPTSEAANAVVEEIRAMGGEAVANADDVSDPAGAERLIATALDTWGQLDVLVNNAGILRDRTLANMSVDEWDDVIRVHLRGTFLTMHHAAVHWKAQAKSGAEQDVRVINTSSHSGLIGNPGQSNYGAAKAGIAALTIIAAQELQRYGVAVNAISPTALSRMTEDRPFAQKYVDLPEDTFNAIAPGNVAPMVTWLGTDAARGITGRVFFVAGGQVAVAEPWQEGPKADKGARWEVAELDDVVPDLLARARYQGWSKPKVAPDAPAKV</sequence>
<dbReference type="PRINTS" id="PR00081">
    <property type="entry name" value="GDHRDH"/>
</dbReference>
<proteinExistence type="inferred from homology"/>
<dbReference type="EMBL" id="BAAALS010000002">
    <property type="protein sequence ID" value="GAA1738822.1"/>
    <property type="molecule type" value="Genomic_DNA"/>
</dbReference>
<organism evidence="5 6">
    <name type="scientific">Luedemannella helvata</name>
    <dbReference type="NCBI Taxonomy" id="349315"/>
    <lineage>
        <taxon>Bacteria</taxon>
        <taxon>Bacillati</taxon>
        <taxon>Actinomycetota</taxon>
        <taxon>Actinomycetes</taxon>
        <taxon>Micromonosporales</taxon>
        <taxon>Micromonosporaceae</taxon>
        <taxon>Luedemannella</taxon>
    </lineage>
</organism>
<evidence type="ECO:0000313" key="5">
    <source>
        <dbReference type="EMBL" id="GAA1738822.1"/>
    </source>
</evidence>
<dbReference type="InterPro" id="IPR036291">
    <property type="entry name" value="NAD(P)-bd_dom_sf"/>
</dbReference>
<dbReference type="RefSeq" id="WP_344076699.1">
    <property type="nucleotide sequence ID" value="NZ_BAAALS010000002.1"/>
</dbReference>
<comment type="caution">
    <text evidence="5">The sequence shown here is derived from an EMBL/GenBank/DDBJ whole genome shotgun (WGS) entry which is preliminary data.</text>
</comment>
<dbReference type="InterPro" id="IPR002347">
    <property type="entry name" value="SDR_fam"/>
</dbReference>
<keyword evidence="6" id="KW-1185">Reference proteome</keyword>
<dbReference type="SUPFAM" id="SSF51735">
    <property type="entry name" value="NAD(P)-binding Rossmann-fold domains"/>
    <property type="match status" value="1"/>
</dbReference>
<dbReference type="Gene3D" id="3.40.50.720">
    <property type="entry name" value="NAD(P)-binding Rossmann-like Domain"/>
    <property type="match status" value="1"/>
</dbReference>
<dbReference type="PROSITE" id="PS00061">
    <property type="entry name" value="ADH_SHORT"/>
    <property type="match status" value="1"/>
</dbReference>
<dbReference type="NCBIfam" id="NF005861">
    <property type="entry name" value="PRK07791.1"/>
    <property type="match status" value="1"/>
</dbReference>
<dbReference type="InterPro" id="IPR020904">
    <property type="entry name" value="Sc_DH/Rdtase_CS"/>
</dbReference>